<dbReference type="AlphaFoldDB" id="A0A9N9GI36"/>
<dbReference type="OrthoDB" id="2366889at2759"/>
<organism evidence="2 3">
    <name type="scientific">Acaulospora morrowiae</name>
    <dbReference type="NCBI Taxonomy" id="94023"/>
    <lineage>
        <taxon>Eukaryota</taxon>
        <taxon>Fungi</taxon>
        <taxon>Fungi incertae sedis</taxon>
        <taxon>Mucoromycota</taxon>
        <taxon>Glomeromycotina</taxon>
        <taxon>Glomeromycetes</taxon>
        <taxon>Diversisporales</taxon>
        <taxon>Acaulosporaceae</taxon>
        <taxon>Acaulospora</taxon>
    </lineage>
</organism>
<accession>A0A9N9GI36</accession>
<feature type="region of interest" description="Disordered" evidence="1">
    <location>
        <begin position="1"/>
        <end position="22"/>
    </location>
</feature>
<dbReference type="EMBL" id="CAJVPV010006343">
    <property type="protein sequence ID" value="CAG8603598.1"/>
    <property type="molecule type" value="Genomic_DNA"/>
</dbReference>
<evidence type="ECO:0000313" key="2">
    <source>
        <dbReference type="EMBL" id="CAG8603598.1"/>
    </source>
</evidence>
<evidence type="ECO:0000313" key="3">
    <source>
        <dbReference type="Proteomes" id="UP000789342"/>
    </source>
</evidence>
<reference evidence="2" key="1">
    <citation type="submission" date="2021-06" db="EMBL/GenBank/DDBJ databases">
        <authorList>
            <person name="Kallberg Y."/>
            <person name="Tangrot J."/>
            <person name="Rosling A."/>
        </authorList>
    </citation>
    <scope>NUCLEOTIDE SEQUENCE</scope>
    <source>
        <strain evidence="2">CL551</strain>
    </source>
</reference>
<evidence type="ECO:0000256" key="1">
    <source>
        <dbReference type="SAM" id="MobiDB-lite"/>
    </source>
</evidence>
<keyword evidence="3" id="KW-1185">Reference proteome</keyword>
<dbReference type="Proteomes" id="UP000789342">
    <property type="component" value="Unassembled WGS sequence"/>
</dbReference>
<name>A0A9N9GI36_9GLOM</name>
<proteinExistence type="predicted"/>
<protein>
    <submittedName>
        <fullName evidence="2">6357_t:CDS:1</fullName>
    </submittedName>
</protein>
<comment type="caution">
    <text evidence="2">The sequence shown here is derived from an EMBL/GenBank/DDBJ whole genome shotgun (WGS) entry which is preliminary data.</text>
</comment>
<sequence length="64" mass="7311">DSTIDNDFQDIEYNSTTTNNSNNEEEVTYFTKELASQVVYHTLTSIEYPKTSSEGVAYIYNVES</sequence>
<gene>
    <name evidence="2" type="ORF">AMORRO_LOCUS7889</name>
</gene>
<feature type="non-terminal residue" evidence="2">
    <location>
        <position position="1"/>
    </location>
</feature>